<feature type="transmembrane region" description="Helical" evidence="1">
    <location>
        <begin position="36"/>
        <end position="54"/>
    </location>
</feature>
<evidence type="ECO:0000313" key="2">
    <source>
        <dbReference type="EMBL" id="XCC57509.1"/>
    </source>
</evidence>
<gene>
    <name evidence="2" type="ORF">NKE59_08460</name>
</gene>
<feature type="transmembrane region" description="Helical" evidence="1">
    <location>
        <begin position="66"/>
        <end position="85"/>
    </location>
</feature>
<dbReference type="AlphaFoldDB" id="A0AAU8A2W1"/>
<name>A0AAU8A2W1_9BURK</name>
<accession>A0AAU8A2W1</accession>
<reference evidence="2" key="1">
    <citation type="submission" date="2022-06" db="EMBL/GenBank/DDBJ databases">
        <title>New Polynucleobacter species.</title>
        <authorList>
            <person name="Hahn M.W."/>
        </authorList>
    </citation>
    <scope>NUCLEOTIDE SEQUENCE</scope>
    <source>
        <strain evidence="2">UK-FUSCHL-C3</strain>
    </source>
</reference>
<feature type="transmembrane region" description="Helical" evidence="1">
    <location>
        <begin position="91"/>
        <end position="109"/>
    </location>
</feature>
<feature type="transmembrane region" description="Helical" evidence="1">
    <location>
        <begin position="12"/>
        <end position="30"/>
    </location>
</feature>
<dbReference type="InterPro" id="IPR021306">
    <property type="entry name" value="DUF2878"/>
</dbReference>
<dbReference type="RefSeq" id="WP_353438542.1">
    <property type="nucleotide sequence ID" value="NZ_CP099959.1"/>
</dbReference>
<dbReference type="EMBL" id="CP099959">
    <property type="protein sequence ID" value="XCC57509.1"/>
    <property type="molecule type" value="Genomic_DNA"/>
</dbReference>
<feature type="transmembrane region" description="Helical" evidence="1">
    <location>
        <begin position="121"/>
        <end position="140"/>
    </location>
</feature>
<keyword evidence="1" id="KW-1133">Transmembrane helix</keyword>
<keyword evidence="1" id="KW-0472">Membrane</keyword>
<feature type="transmembrane region" description="Helical" evidence="1">
    <location>
        <begin position="152"/>
        <end position="174"/>
    </location>
</feature>
<dbReference type="Pfam" id="PF11086">
    <property type="entry name" value="DUF2878"/>
    <property type="match status" value="1"/>
</dbReference>
<proteinExistence type="predicted"/>
<evidence type="ECO:0000256" key="1">
    <source>
        <dbReference type="SAM" id="Phobius"/>
    </source>
</evidence>
<sequence>MTLVISREVWRKIWNFVLFQAAWFACILGAAHQQIWIAIGVSAVCIGIYLWLHANAVSEHKFLLKALIYGLVVDTLLLQLGWIQFESPLPWIGISPIWMWALWLVFATTLKESMSWLQGKWALSAVLGAIAGPLCYEAGVRLGAAQWPNSDIQVFGLIYLALAWACAMPLLFYFSQKDH</sequence>
<dbReference type="PROSITE" id="PS51257">
    <property type="entry name" value="PROKAR_LIPOPROTEIN"/>
    <property type="match status" value="1"/>
</dbReference>
<protein>
    <submittedName>
        <fullName evidence="2">DUF2878 domain-containing protein</fullName>
    </submittedName>
</protein>
<organism evidence="2">
    <name type="scientific">Polynucleobacter sp. UK-FUSCHL-C3</name>
    <dbReference type="NCBI Taxonomy" id="2955208"/>
    <lineage>
        <taxon>Bacteria</taxon>
        <taxon>Pseudomonadati</taxon>
        <taxon>Pseudomonadota</taxon>
        <taxon>Betaproteobacteria</taxon>
        <taxon>Burkholderiales</taxon>
        <taxon>Burkholderiaceae</taxon>
        <taxon>Polynucleobacter</taxon>
    </lineage>
</organism>
<keyword evidence="1" id="KW-0812">Transmembrane</keyword>